<evidence type="ECO:0000256" key="5">
    <source>
        <dbReference type="ARBA" id="ARBA00022970"/>
    </source>
</evidence>
<keyword evidence="3" id="KW-0547">Nucleotide-binding</keyword>
<accession>A0ABU5ZN87</accession>
<evidence type="ECO:0000313" key="8">
    <source>
        <dbReference type="Proteomes" id="UP001310386"/>
    </source>
</evidence>
<evidence type="ECO:0000256" key="4">
    <source>
        <dbReference type="ARBA" id="ARBA00022840"/>
    </source>
</evidence>
<proteinExistence type="inferred from homology"/>
<comment type="caution">
    <text evidence="7">The sequence shown here is derived from an EMBL/GenBank/DDBJ whole genome shotgun (WGS) entry which is preliminary data.</text>
</comment>
<dbReference type="SUPFAM" id="SSF52540">
    <property type="entry name" value="P-loop containing nucleoside triphosphate hydrolases"/>
    <property type="match status" value="1"/>
</dbReference>
<dbReference type="RefSeq" id="WP_371756065.1">
    <property type="nucleotide sequence ID" value="NZ_JAYJLD010000060.1"/>
</dbReference>
<evidence type="ECO:0000313" key="7">
    <source>
        <dbReference type="EMBL" id="MEB3103940.1"/>
    </source>
</evidence>
<dbReference type="PANTHER" id="PTHR43820">
    <property type="entry name" value="HIGH-AFFINITY BRANCHED-CHAIN AMINO ACID TRANSPORT ATP-BINDING PROTEIN LIVF"/>
    <property type="match status" value="1"/>
</dbReference>
<protein>
    <submittedName>
        <fullName evidence="7">ABC transporter ATP-binding protein</fullName>
    </submittedName>
</protein>
<gene>
    <name evidence="7" type="ORF">VF724_20195</name>
</gene>
<dbReference type="PROSITE" id="PS00211">
    <property type="entry name" value="ABC_TRANSPORTER_1"/>
    <property type="match status" value="1"/>
</dbReference>
<sequence length="240" mass="26397">MFEVNQLDTYHGQIQALRSVRLRVEKGEIVAIIGSNGAGKSTLLGTVAGLYKPAQGEILLEGKSIRGLPAYQVVREGISLVPEGRQIFQNLSVKDNLVLGMYSNYYKNKQRLKSKLDLMLDMFPGLQKHLHNYGGNLSGGEQQMLAIARGLMSDPKLILFDEPSMGLAPLVVREILEALKQIKNELGTMVILVEQNVKAALQVADRAYVLDRGSIVLEGGARELLDHPMVQTAYLGQTEP</sequence>
<dbReference type="InterPro" id="IPR017871">
    <property type="entry name" value="ABC_transporter-like_CS"/>
</dbReference>
<name>A0ABU5ZN87_9BACL</name>
<feature type="domain" description="ABC transporter" evidence="6">
    <location>
        <begin position="2"/>
        <end position="237"/>
    </location>
</feature>
<dbReference type="PROSITE" id="PS50893">
    <property type="entry name" value="ABC_TRANSPORTER_2"/>
    <property type="match status" value="1"/>
</dbReference>
<dbReference type="PANTHER" id="PTHR43820:SF4">
    <property type="entry name" value="HIGH-AFFINITY BRANCHED-CHAIN AMINO ACID TRANSPORT ATP-BINDING PROTEIN LIVF"/>
    <property type="match status" value="1"/>
</dbReference>
<dbReference type="CDD" id="cd03224">
    <property type="entry name" value="ABC_TM1139_LivF_branched"/>
    <property type="match status" value="1"/>
</dbReference>
<dbReference type="EMBL" id="JAYJLD010000060">
    <property type="protein sequence ID" value="MEB3103940.1"/>
    <property type="molecule type" value="Genomic_DNA"/>
</dbReference>
<dbReference type="SMART" id="SM00382">
    <property type="entry name" value="AAA"/>
    <property type="match status" value="1"/>
</dbReference>
<reference evidence="7" key="1">
    <citation type="submission" date="2023-12" db="EMBL/GenBank/DDBJ databases">
        <title>Fervidustalea candida gen. nov., sp. nov., a novel member of the family Paenibacillaceae isolated from a geothermal area.</title>
        <authorList>
            <person name="Li W.-J."/>
            <person name="Jiao J.-Y."/>
            <person name="Chen Y."/>
        </authorList>
    </citation>
    <scope>NUCLEOTIDE SEQUENCE</scope>
    <source>
        <strain evidence="7">SYSU GA230002</strain>
    </source>
</reference>
<organism evidence="7 8">
    <name type="scientific">Ferviditalea candida</name>
    <dbReference type="NCBI Taxonomy" id="3108399"/>
    <lineage>
        <taxon>Bacteria</taxon>
        <taxon>Bacillati</taxon>
        <taxon>Bacillota</taxon>
        <taxon>Bacilli</taxon>
        <taxon>Bacillales</taxon>
        <taxon>Paenibacillaceae</taxon>
        <taxon>Ferviditalea</taxon>
    </lineage>
</organism>
<dbReference type="InterPro" id="IPR027417">
    <property type="entry name" value="P-loop_NTPase"/>
</dbReference>
<dbReference type="Proteomes" id="UP001310386">
    <property type="component" value="Unassembled WGS sequence"/>
</dbReference>
<dbReference type="Pfam" id="PF00005">
    <property type="entry name" value="ABC_tran"/>
    <property type="match status" value="1"/>
</dbReference>
<dbReference type="GO" id="GO:0005524">
    <property type="term" value="F:ATP binding"/>
    <property type="evidence" value="ECO:0007669"/>
    <property type="project" value="UniProtKB-KW"/>
</dbReference>
<keyword evidence="5" id="KW-0029">Amino-acid transport</keyword>
<keyword evidence="2" id="KW-0813">Transport</keyword>
<evidence type="ECO:0000256" key="3">
    <source>
        <dbReference type="ARBA" id="ARBA00022741"/>
    </source>
</evidence>
<dbReference type="InterPro" id="IPR003439">
    <property type="entry name" value="ABC_transporter-like_ATP-bd"/>
</dbReference>
<dbReference type="InterPro" id="IPR003593">
    <property type="entry name" value="AAA+_ATPase"/>
</dbReference>
<evidence type="ECO:0000256" key="1">
    <source>
        <dbReference type="ARBA" id="ARBA00005417"/>
    </source>
</evidence>
<evidence type="ECO:0000259" key="6">
    <source>
        <dbReference type="PROSITE" id="PS50893"/>
    </source>
</evidence>
<comment type="similarity">
    <text evidence="1">Belongs to the ABC transporter superfamily.</text>
</comment>
<evidence type="ECO:0000256" key="2">
    <source>
        <dbReference type="ARBA" id="ARBA00022448"/>
    </source>
</evidence>
<dbReference type="InterPro" id="IPR052156">
    <property type="entry name" value="BCAA_Transport_ATP-bd_LivF"/>
</dbReference>
<dbReference type="Gene3D" id="3.40.50.300">
    <property type="entry name" value="P-loop containing nucleotide triphosphate hydrolases"/>
    <property type="match status" value="1"/>
</dbReference>
<keyword evidence="8" id="KW-1185">Reference proteome</keyword>
<keyword evidence="4 7" id="KW-0067">ATP-binding</keyword>